<proteinExistence type="predicted"/>
<gene>
    <name evidence="2" type="ORF">OSB1V03_LOCUS4519</name>
</gene>
<evidence type="ECO:0000313" key="2">
    <source>
        <dbReference type="EMBL" id="CAD7624073.1"/>
    </source>
</evidence>
<evidence type="ECO:0000256" key="1">
    <source>
        <dbReference type="SAM" id="Phobius"/>
    </source>
</evidence>
<protein>
    <recommendedName>
        <fullName evidence="4">Gustatory receptor</fullName>
    </recommendedName>
</protein>
<feature type="transmembrane region" description="Helical" evidence="1">
    <location>
        <begin position="219"/>
        <end position="239"/>
    </location>
</feature>
<accession>A0A7R9PX02</accession>
<sequence>ERGVGKVRLSFKYTNANTIFCCVGLSIVCGAEKCRHTMIAPVEYTMDTNGLKIVNLDIESGNGYANKPEVDTNPKVTAAAALRDKYQCSAEEKRSGLCRLLKIQMAFGVSYCGNCPIFNSYVLKKAILISYDCIVIISFALFEYFAFSNDVFSRLFNKATNKGIMSILFGFAAFSMAMEFFAIKTLLLKNGWDLITVLRSIGKMCNRGILSISQFQTRLIDIFLILMAITFAFLLPINYTSLDQSMTSVYSEEKLKTIGFFIVGLFYGMNKFSITSLMLFTAFAIKKLISDWTKGLQTNTIKIQTLCENVLTLRTLLETTNDQLGMIMLIKVFVNAMFMSSTVCSMSVGFLPYNAIIGITGFTVTSILDIVFLCYSSQIMINSMAALCKQVEKTLITDGVYGDNGTDHYKQLNVILSMKDSIRLKVLSLFDLKTVTILAIVGYVTNYAIILIQTTNEVPRPSGHRLSDETINQLCYQLVEQGLSARLTSMVELWPKTSTANHRWNRCKLHNTPQLITPNTEIVCHCLVVLSYHSTIMIQMVDTMWAINTGQTLSDQQFLKTLFGRLFCVQLAGRRVVAITGGLGPRQTTARPGSCHWAARPTARNDNPHPSTITCCGLSEAYVLSAAIQWPSLAITAVAVIFTGNEWAIEMTCNYGSIRSNGQPMGIKFDDKLKANHFKTIIMD</sequence>
<feature type="non-terminal residue" evidence="2">
    <location>
        <position position="684"/>
    </location>
</feature>
<feature type="transmembrane region" description="Helical" evidence="1">
    <location>
        <begin position="167"/>
        <end position="187"/>
    </location>
</feature>
<dbReference type="EMBL" id="CAJPIZ010002078">
    <property type="protein sequence ID" value="CAG2104503.1"/>
    <property type="molecule type" value="Genomic_DNA"/>
</dbReference>
<dbReference type="EMBL" id="OC856653">
    <property type="protein sequence ID" value="CAD7624073.1"/>
    <property type="molecule type" value="Genomic_DNA"/>
</dbReference>
<feature type="transmembrane region" description="Helical" evidence="1">
    <location>
        <begin position="426"/>
        <end position="452"/>
    </location>
</feature>
<evidence type="ECO:0008006" key="4">
    <source>
        <dbReference type="Google" id="ProtNLM"/>
    </source>
</evidence>
<keyword evidence="1" id="KW-1133">Transmembrane helix</keyword>
<name>A0A7R9PX02_9ACAR</name>
<feature type="transmembrane region" description="Helical" evidence="1">
    <location>
        <begin position="259"/>
        <end position="285"/>
    </location>
</feature>
<feature type="non-terminal residue" evidence="2">
    <location>
        <position position="1"/>
    </location>
</feature>
<feature type="transmembrane region" description="Helical" evidence="1">
    <location>
        <begin position="126"/>
        <end position="147"/>
    </location>
</feature>
<reference evidence="2" key="1">
    <citation type="submission" date="2020-11" db="EMBL/GenBank/DDBJ databases">
        <authorList>
            <person name="Tran Van P."/>
        </authorList>
    </citation>
    <scope>NUCLEOTIDE SEQUENCE</scope>
</reference>
<organism evidence="2">
    <name type="scientific">Medioppia subpectinata</name>
    <dbReference type="NCBI Taxonomy" id="1979941"/>
    <lineage>
        <taxon>Eukaryota</taxon>
        <taxon>Metazoa</taxon>
        <taxon>Ecdysozoa</taxon>
        <taxon>Arthropoda</taxon>
        <taxon>Chelicerata</taxon>
        <taxon>Arachnida</taxon>
        <taxon>Acari</taxon>
        <taxon>Acariformes</taxon>
        <taxon>Sarcoptiformes</taxon>
        <taxon>Oribatida</taxon>
        <taxon>Brachypylina</taxon>
        <taxon>Oppioidea</taxon>
        <taxon>Oppiidae</taxon>
        <taxon>Medioppia</taxon>
    </lineage>
</organism>
<dbReference type="AlphaFoldDB" id="A0A7R9PX02"/>
<feature type="transmembrane region" description="Helical" evidence="1">
    <location>
        <begin position="356"/>
        <end position="375"/>
    </location>
</feature>
<keyword evidence="3" id="KW-1185">Reference proteome</keyword>
<dbReference type="OrthoDB" id="6531772at2759"/>
<dbReference type="Proteomes" id="UP000759131">
    <property type="component" value="Unassembled WGS sequence"/>
</dbReference>
<keyword evidence="1" id="KW-0472">Membrane</keyword>
<feature type="transmembrane region" description="Helical" evidence="1">
    <location>
        <begin position="332"/>
        <end position="350"/>
    </location>
</feature>
<evidence type="ECO:0000313" key="3">
    <source>
        <dbReference type="Proteomes" id="UP000759131"/>
    </source>
</evidence>
<keyword evidence="1" id="KW-0812">Transmembrane</keyword>